<reference evidence="1" key="1">
    <citation type="submission" date="2017-02" db="EMBL/GenBank/DDBJ databases">
        <authorList>
            <person name="Regsiter A."/>
            <person name="William W."/>
        </authorList>
    </citation>
    <scope>NUCLEOTIDE SEQUENCE</scope>
    <source>
        <strain evidence="1">Bib</strain>
    </source>
</reference>
<gene>
    <name evidence="1" type="ORF">SPIROBIBN47_250022</name>
</gene>
<evidence type="ECO:0008006" key="2">
    <source>
        <dbReference type="Google" id="ProtNLM"/>
    </source>
</evidence>
<evidence type="ECO:0000313" key="1">
    <source>
        <dbReference type="EMBL" id="SLM12397.1"/>
    </source>
</evidence>
<dbReference type="AlphaFoldDB" id="A0A3P3XHZ5"/>
<sequence length="78" mass="8955">MKACGIVESVVLAISSCHKLLIQYLKDFWTYETSPYVREKHLNGQCIGRRYVLESLHRGSSRTPKYESVCRCVHGPLL</sequence>
<organism evidence="1">
    <name type="scientific">uncultured spirochete</name>
    <dbReference type="NCBI Taxonomy" id="156406"/>
    <lineage>
        <taxon>Bacteria</taxon>
        <taxon>Pseudomonadati</taxon>
        <taxon>Spirochaetota</taxon>
        <taxon>Spirochaetia</taxon>
        <taxon>Spirochaetales</taxon>
        <taxon>environmental samples</taxon>
    </lineage>
</organism>
<name>A0A3P3XHZ5_9SPIR</name>
<protein>
    <recommendedName>
        <fullName evidence="2">Transposase</fullName>
    </recommendedName>
</protein>
<dbReference type="EMBL" id="FWDM01000018">
    <property type="protein sequence ID" value="SLM12397.1"/>
    <property type="molecule type" value="Genomic_DNA"/>
</dbReference>
<proteinExistence type="predicted"/>
<accession>A0A3P3XHZ5</accession>